<feature type="compositionally biased region" description="Polar residues" evidence="1">
    <location>
        <begin position="1"/>
        <end position="10"/>
    </location>
</feature>
<evidence type="ECO:0000313" key="3">
    <source>
        <dbReference type="Proteomes" id="UP000027265"/>
    </source>
</evidence>
<dbReference type="HOGENOM" id="CLU_180955_0_0_1"/>
<name>A0A067PEY6_9AGAM</name>
<organism evidence="2 3">
    <name type="scientific">Jaapia argillacea MUCL 33604</name>
    <dbReference type="NCBI Taxonomy" id="933084"/>
    <lineage>
        <taxon>Eukaryota</taxon>
        <taxon>Fungi</taxon>
        <taxon>Dikarya</taxon>
        <taxon>Basidiomycota</taxon>
        <taxon>Agaricomycotina</taxon>
        <taxon>Agaricomycetes</taxon>
        <taxon>Agaricomycetidae</taxon>
        <taxon>Jaapiales</taxon>
        <taxon>Jaapiaceae</taxon>
        <taxon>Jaapia</taxon>
    </lineage>
</organism>
<dbReference type="Proteomes" id="UP000027265">
    <property type="component" value="Unassembled WGS sequence"/>
</dbReference>
<dbReference type="EMBL" id="KL197734">
    <property type="protein sequence ID" value="KDQ53438.1"/>
    <property type="molecule type" value="Genomic_DNA"/>
</dbReference>
<proteinExistence type="predicted"/>
<accession>A0A067PEY6</accession>
<sequence>MSQPHTQQPGSHPGMRPEATPPKSDLEAARSEYVKSAAKEAGKKTIDYASNDPSQTYDNAKAKAEQDYQDAQAKAQGMWAKYCGCFASLT</sequence>
<dbReference type="InParanoid" id="A0A067PEY6"/>
<evidence type="ECO:0000256" key="1">
    <source>
        <dbReference type="SAM" id="MobiDB-lite"/>
    </source>
</evidence>
<feature type="compositionally biased region" description="Basic and acidic residues" evidence="1">
    <location>
        <begin position="24"/>
        <end position="46"/>
    </location>
</feature>
<dbReference type="OrthoDB" id="3037038at2759"/>
<dbReference type="AlphaFoldDB" id="A0A067PEY6"/>
<reference evidence="3" key="1">
    <citation type="journal article" date="2014" name="Proc. Natl. Acad. Sci. U.S.A.">
        <title>Extensive sampling of basidiomycete genomes demonstrates inadequacy of the white-rot/brown-rot paradigm for wood decay fungi.</title>
        <authorList>
            <person name="Riley R."/>
            <person name="Salamov A.A."/>
            <person name="Brown D.W."/>
            <person name="Nagy L.G."/>
            <person name="Floudas D."/>
            <person name="Held B.W."/>
            <person name="Levasseur A."/>
            <person name="Lombard V."/>
            <person name="Morin E."/>
            <person name="Otillar R."/>
            <person name="Lindquist E.A."/>
            <person name="Sun H."/>
            <person name="LaButti K.M."/>
            <person name="Schmutz J."/>
            <person name="Jabbour D."/>
            <person name="Luo H."/>
            <person name="Baker S.E."/>
            <person name="Pisabarro A.G."/>
            <person name="Walton J.D."/>
            <person name="Blanchette R.A."/>
            <person name="Henrissat B."/>
            <person name="Martin F."/>
            <person name="Cullen D."/>
            <person name="Hibbett D.S."/>
            <person name="Grigoriev I.V."/>
        </authorList>
    </citation>
    <scope>NUCLEOTIDE SEQUENCE [LARGE SCALE GENOMIC DNA]</scope>
    <source>
        <strain evidence="3">MUCL 33604</strain>
    </source>
</reference>
<evidence type="ECO:0000313" key="2">
    <source>
        <dbReference type="EMBL" id="KDQ53438.1"/>
    </source>
</evidence>
<keyword evidence="3" id="KW-1185">Reference proteome</keyword>
<gene>
    <name evidence="2" type="ORF">JAAARDRAFT_39469</name>
</gene>
<feature type="region of interest" description="Disordered" evidence="1">
    <location>
        <begin position="1"/>
        <end position="54"/>
    </location>
</feature>
<protein>
    <submittedName>
        <fullName evidence="2">Uncharacterized protein</fullName>
    </submittedName>
</protein>